<feature type="transmembrane region" description="Helical" evidence="1">
    <location>
        <begin position="82"/>
        <end position="109"/>
    </location>
</feature>
<keyword evidence="1" id="KW-0812">Transmembrane</keyword>
<dbReference type="RefSeq" id="WP_074788975.1">
    <property type="nucleotide sequence ID" value="NZ_FNZX01000004.1"/>
</dbReference>
<evidence type="ECO:0000256" key="1">
    <source>
        <dbReference type="SAM" id="Phobius"/>
    </source>
</evidence>
<dbReference type="PANTHER" id="PTHR45138">
    <property type="entry name" value="REGULATORY COMPONENTS OF SENSORY TRANSDUCTION SYSTEM"/>
    <property type="match status" value="1"/>
</dbReference>
<evidence type="ECO:0000313" key="3">
    <source>
        <dbReference type="EMBL" id="SEK30448.1"/>
    </source>
</evidence>
<evidence type="ECO:0000259" key="2">
    <source>
        <dbReference type="PROSITE" id="PS50887"/>
    </source>
</evidence>
<organism evidence="3 4">
    <name type="scientific">Pseudobutyrivibrio ruminis</name>
    <dbReference type="NCBI Taxonomy" id="46206"/>
    <lineage>
        <taxon>Bacteria</taxon>
        <taxon>Bacillati</taxon>
        <taxon>Bacillota</taxon>
        <taxon>Clostridia</taxon>
        <taxon>Lachnospirales</taxon>
        <taxon>Lachnospiraceae</taxon>
        <taxon>Pseudobutyrivibrio</taxon>
    </lineage>
</organism>
<dbReference type="NCBIfam" id="TIGR00254">
    <property type="entry name" value="GGDEF"/>
    <property type="match status" value="1"/>
</dbReference>
<reference evidence="4" key="1">
    <citation type="submission" date="2016-10" db="EMBL/GenBank/DDBJ databases">
        <authorList>
            <person name="Varghese N."/>
        </authorList>
    </citation>
    <scope>NUCLEOTIDE SEQUENCE [LARGE SCALE GENOMIC DNA]</scope>
    <source>
        <strain evidence="4">ACV-9</strain>
    </source>
</reference>
<keyword evidence="1" id="KW-0472">Membrane</keyword>
<dbReference type="InterPro" id="IPR000160">
    <property type="entry name" value="GGDEF_dom"/>
</dbReference>
<protein>
    <submittedName>
        <fullName evidence="3">Diguanylate cyclase (GGDEF) domain-containing protein</fullName>
    </submittedName>
</protein>
<dbReference type="SMART" id="SM00267">
    <property type="entry name" value="GGDEF"/>
    <property type="match status" value="1"/>
</dbReference>
<keyword evidence="1" id="KW-1133">Transmembrane helix</keyword>
<keyword evidence="4" id="KW-1185">Reference proteome</keyword>
<dbReference type="AlphaFoldDB" id="A0A1H7FWZ1"/>
<dbReference type="Proteomes" id="UP000182321">
    <property type="component" value="Unassembled WGS sequence"/>
</dbReference>
<evidence type="ECO:0000313" key="4">
    <source>
        <dbReference type="Proteomes" id="UP000182321"/>
    </source>
</evidence>
<proteinExistence type="predicted"/>
<dbReference type="PROSITE" id="PS50887">
    <property type="entry name" value="GGDEF"/>
    <property type="match status" value="1"/>
</dbReference>
<accession>A0A1H7FWZ1</accession>
<feature type="transmembrane region" description="Helical" evidence="1">
    <location>
        <begin position="162"/>
        <end position="180"/>
    </location>
</feature>
<dbReference type="Pfam" id="PF00990">
    <property type="entry name" value="GGDEF"/>
    <property type="match status" value="1"/>
</dbReference>
<dbReference type="GO" id="GO:0052621">
    <property type="term" value="F:diguanylate cyclase activity"/>
    <property type="evidence" value="ECO:0007669"/>
    <property type="project" value="TreeGrafter"/>
</dbReference>
<dbReference type="EMBL" id="FNZX01000004">
    <property type="protein sequence ID" value="SEK30448.1"/>
    <property type="molecule type" value="Genomic_DNA"/>
</dbReference>
<dbReference type="Gene3D" id="3.30.70.270">
    <property type="match status" value="1"/>
</dbReference>
<gene>
    <name evidence="3" type="ORF">SAMN02910377_00521</name>
</gene>
<dbReference type="InterPro" id="IPR043128">
    <property type="entry name" value="Rev_trsase/Diguanyl_cyclase"/>
</dbReference>
<feature type="transmembrane region" description="Helical" evidence="1">
    <location>
        <begin position="54"/>
        <end position="70"/>
    </location>
</feature>
<dbReference type="PANTHER" id="PTHR45138:SF9">
    <property type="entry name" value="DIGUANYLATE CYCLASE DGCM-RELATED"/>
    <property type="match status" value="1"/>
</dbReference>
<sequence>MKNVTSYEDFSKKNYRKINGYINICLWIGISIGPLMAIPIALNIIHSIDYFDCLYLSGIILLISAIHRFAMYKFPDSKNTAIFALVSLDIFLYFLNYSHFAIRLTWFLVPLLSILYVNKTIYLFTSLFNYMMMTLAAYETAPFYAARKIGNINPKMEFRGSMTGYTIEAILLFLVGYVILEVSINYMKQLMEKFLEIRNHEIDMNEQMKTLRSMAEIYNNVNLINFINSTEMSLRDENKVEHKIEMPHQNHTIMTQSIKKFVAPEQLDDFWKFTDITTVRARLTNKKILSSDFINATYGWFRAQYIAVDETPDGIPNIVIFTTRNIDEEKRREEHLINISLTDELTRLFNRRCYDEDVEVYKKEGLPEDFVIFSVDVNGLKKANDTIGHAAGDELIKAAADCLQSTIGSFGKTYRTGGDEFLAILHTNNPGQIVNDIKAKAAQWRGLLVDKLSLSVGYAAYVDSLDASIEDLEHKADKHMYEDKNRYYKENGIDRRK</sequence>
<name>A0A1H7FWZ1_9FIRM</name>
<dbReference type="SUPFAM" id="SSF55073">
    <property type="entry name" value="Nucleotide cyclase"/>
    <property type="match status" value="1"/>
</dbReference>
<dbReference type="InterPro" id="IPR050469">
    <property type="entry name" value="Diguanylate_Cyclase"/>
</dbReference>
<feature type="domain" description="GGDEF" evidence="2">
    <location>
        <begin position="368"/>
        <end position="497"/>
    </location>
</feature>
<dbReference type="CDD" id="cd01949">
    <property type="entry name" value="GGDEF"/>
    <property type="match status" value="1"/>
</dbReference>
<feature type="transmembrane region" description="Helical" evidence="1">
    <location>
        <begin position="21"/>
        <end position="42"/>
    </location>
</feature>
<dbReference type="InterPro" id="IPR029787">
    <property type="entry name" value="Nucleotide_cyclase"/>
</dbReference>